<dbReference type="Pfam" id="PF22600">
    <property type="entry name" value="MTPAP-like_central"/>
    <property type="match status" value="1"/>
</dbReference>
<dbReference type="InterPro" id="IPR054708">
    <property type="entry name" value="MTPAP-like_central"/>
</dbReference>
<dbReference type="WBParaSite" id="maker-unitig_19447-snap-gene-0.2-mRNA-1">
    <property type="protein sequence ID" value="maker-unitig_19447-snap-gene-0.2-mRNA-1"/>
    <property type="gene ID" value="maker-unitig_19447-snap-gene-0.2"/>
</dbReference>
<dbReference type="InterPro" id="IPR000253">
    <property type="entry name" value="FHA_dom"/>
</dbReference>
<comment type="cofactor">
    <cofactor evidence="1">
        <name>Mn(2+)</name>
        <dbReference type="ChEBI" id="CHEBI:29035"/>
    </cofactor>
</comment>
<accession>A0A1I8F4D9</accession>
<dbReference type="Gene3D" id="3.30.460.10">
    <property type="entry name" value="Beta Polymerase, domain 2"/>
    <property type="match status" value="1"/>
</dbReference>
<evidence type="ECO:0000256" key="5">
    <source>
        <dbReference type="ARBA" id="ARBA00022723"/>
    </source>
</evidence>
<dbReference type="SUPFAM" id="SSF81631">
    <property type="entry name" value="PAP/OAS1 substrate-binding domain"/>
    <property type="match status" value="1"/>
</dbReference>
<name>A0A1I8F4D9_9PLAT</name>
<dbReference type="CDD" id="cd05402">
    <property type="entry name" value="NT_PAP_TUTase"/>
    <property type="match status" value="1"/>
</dbReference>
<evidence type="ECO:0000313" key="9">
    <source>
        <dbReference type="Proteomes" id="UP000095280"/>
    </source>
</evidence>
<evidence type="ECO:0000256" key="2">
    <source>
        <dbReference type="ARBA" id="ARBA00008593"/>
    </source>
</evidence>
<keyword evidence="4" id="KW-0808">Transferase</keyword>
<dbReference type="FunFam" id="3.30.460.10:FF:000006">
    <property type="entry name" value="non-canonical poly(A) RNA polymerase PAPD5"/>
    <property type="match status" value="1"/>
</dbReference>
<dbReference type="InterPro" id="IPR002058">
    <property type="entry name" value="PAP_assoc"/>
</dbReference>
<dbReference type="Pfam" id="PF03828">
    <property type="entry name" value="PAP_assoc"/>
    <property type="match status" value="1"/>
</dbReference>
<evidence type="ECO:0000256" key="7">
    <source>
        <dbReference type="SAM" id="MobiDB-lite"/>
    </source>
</evidence>
<dbReference type="Pfam" id="PF13325">
    <property type="entry name" value="MCRS_N"/>
    <property type="match status" value="1"/>
</dbReference>
<sequence length="792" mass="83850">VVDRVRRLINQQWPEARLELFGSFRTGLYLPLSDIDLVLFGDWESPPLRRLARLLRESGSCGDIKVLDRASVPIVKATDAVTGLSVDISFNMPNSVRAAGLIQDFVQQFPCLPHLVLVLKQFLLQRNLNERHGSDLSRPVAELDLGQLLVEFFELYGCRFDYMSTGIRLKDGGAHLPKEQLLRDMEPGLRPSVLCIEDPLTPGNDIGRSSYGALQALTMRSSSSIAASVLTTPLLRPVRHRCSRPSSRPTGPSAARCCSAAGAAAAAYSPLSRIIRVSEDVLRFRGLGAARLRPAFAAASSRPASAATAESPNLAAEQPPELLPVSPQPPPPPPRPSYASVAKRPPPPQRRGSGGSSSSVGSAEVIGGGSSEAAQSATTGLAAPPATSGPPPPRTPTACRRAGSTQHPPASKSRRVDGGGTGGSGSSSGGLRQVGQWKPEDDQLLVQAVLALHDLRAVHCCVRFSCAFAESELRERWRGLLFDRTLSGLAEQAARALPPPSDSCCAVGRRSPTLRRTCWPRRCLRAASRWLALSACWPPGLTSSATAAELPRRCTGTGSCCAAPRPPPRLPSAGLAGWRSGHRLQGRRISGRAIPLGRPGPARPAAELDWEARKARRRLCRLEEEARRWQVAAREALPPAARPPEPGDQFVSSDGRPGLALLKGTRASFLISGVCVSLGRRTDACAVDIDLGLEGPSGKISRLHAFLRLLESGAFQLENVGAARCSSTASPSAPARPACCPPPPCCWSAAWPSASSSTPSCTLAASAAPSPRRCGPGGNAVCLPPAGAEIFM</sequence>
<dbReference type="InterPro" id="IPR043519">
    <property type="entry name" value="NT_sf"/>
</dbReference>
<dbReference type="GO" id="GO:0031499">
    <property type="term" value="C:TRAMP complex"/>
    <property type="evidence" value="ECO:0007669"/>
    <property type="project" value="TreeGrafter"/>
</dbReference>
<dbReference type="Gene3D" id="1.10.1410.10">
    <property type="match status" value="1"/>
</dbReference>
<dbReference type="InterPro" id="IPR045862">
    <property type="entry name" value="Trf4-like"/>
</dbReference>
<evidence type="ECO:0000259" key="8">
    <source>
        <dbReference type="PROSITE" id="PS50006"/>
    </source>
</evidence>
<comment type="similarity">
    <text evidence="2">Belongs to the DNA polymerase type-B-like family.</text>
</comment>
<protein>
    <recommendedName>
        <fullName evidence="3">polynucleotide adenylyltransferase</fullName>
        <ecNumber evidence="3">2.7.7.19</ecNumber>
    </recommendedName>
</protein>
<dbReference type="PANTHER" id="PTHR23092:SF15">
    <property type="entry name" value="INACTIVE NON-CANONICAL POLY(A) RNA POLYMERASE PROTEIN TRF4-2-RELATED"/>
    <property type="match status" value="1"/>
</dbReference>
<dbReference type="GO" id="GO:0046872">
    <property type="term" value="F:metal ion binding"/>
    <property type="evidence" value="ECO:0007669"/>
    <property type="project" value="UniProtKB-KW"/>
</dbReference>
<proteinExistence type="inferred from homology"/>
<reference evidence="10" key="1">
    <citation type="submission" date="2016-11" db="UniProtKB">
        <authorList>
            <consortium name="WormBaseParasite"/>
        </authorList>
    </citation>
    <scope>IDENTIFICATION</scope>
</reference>
<dbReference type="SUPFAM" id="SSF81301">
    <property type="entry name" value="Nucleotidyltransferase"/>
    <property type="match status" value="1"/>
</dbReference>
<dbReference type="GO" id="GO:0043634">
    <property type="term" value="P:polyadenylation-dependent ncRNA catabolic process"/>
    <property type="evidence" value="ECO:0007669"/>
    <property type="project" value="TreeGrafter"/>
</dbReference>
<dbReference type="EC" id="2.7.7.19" evidence="3"/>
<feature type="compositionally biased region" description="Low complexity" evidence="7">
    <location>
        <begin position="356"/>
        <end position="386"/>
    </location>
</feature>
<evidence type="ECO:0000256" key="3">
    <source>
        <dbReference type="ARBA" id="ARBA00012388"/>
    </source>
</evidence>
<dbReference type="InterPro" id="IPR025999">
    <property type="entry name" value="MCRS_N"/>
</dbReference>
<dbReference type="GO" id="GO:0031123">
    <property type="term" value="P:RNA 3'-end processing"/>
    <property type="evidence" value="ECO:0007669"/>
    <property type="project" value="TreeGrafter"/>
</dbReference>
<dbReference type="GO" id="GO:1990817">
    <property type="term" value="F:poly(A) RNA polymerase activity"/>
    <property type="evidence" value="ECO:0007669"/>
    <property type="project" value="UniProtKB-EC"/>
</dbReference>
<feature type="region of interest" description="Disordered" evidence="7">
    <location>
        <begin position="635"/>
        <end position="654"/>
    </location>
</feature>
<organism evidence="9 10">
    <name type="scientific">Macrostomum lignano</name>
    <dbReference type="NCBI Taxonomy" id="282301"/>
    <lineage>
        <taxon>Eukaryota</taxon>
        <taxon>Metazoa</taxon>
        <taxon>Spiralia</taxon>
        <taxon>Lophotrochozoa</taxon>
        <taxon>Platyhelminthes</taxon>
        <taxon>Rhabditophora</taxon>
        <taxon>Macrostomorpha</taxon>
        <taxon>Macrostomida</taxon>
        <taxon>Macrostomidae</taxon>
        <taxon>Macrostomum</taxon>
    </lineage>
</organism>
<dbReference type="Proteomes" id="UP000095280">
    <property type="component" value="Unplaced"/>
</dbReference>
<evidence type="ECO:0000256" key="1">
    <source>
        <dbReference type="ARBA" id="ARBA00001936"/>
    </source>
</evidence>
<dbReference type="PANTHER" id="PTHR23092">
    <property type="entry name" value="POLY(A) RNA POLYMERASE"/>
    <property type="match status" value="1"/>
</dbReference>
<feature type="region of interest" description="Disordered" evidence="7">
    <location>
        <begin position="303"/>
        <end position="435"/>
    </location>
</feature>
<feature type="domain" description="FHA" evidence="8">
    <location>
        <begin position="676"/>
        <end position="721"/>
    </location>
</feature>
<keyword evidence="6" id="KW-0460">Magnesium</keyword>
<feature type="compositionally biased region" description="Pro residues" evidence="7">
    <location>
        <begin position="326"/>
        <end position="336"/>
    </location>
</feature>
<keyword evidence="9" id="KW-1185">Reference proteome</keyword>
<dbReference type="PROSITE" id="PS50006">
    <property type="entry name" value="FHA_DOMAIN"/>
    <property type="match status" value="1"/>
</dbReference>
<dbReference type="AlphaFoldDB" id="A0A1I8F4D9"/>
<dbReference type="GO" id="GO:0005730">
    <property type="term" value="C:nucleolus"/>
    <property type="evidence" value="ECO:0007669"/>
    <property type="project" value="TreeGrafter"/>
</dbReference>
<evidence type="ECO:0000256" key="4">
    <source>
        <dbReference type="ARBA" id="ARBA00022679"/>
    </source>
</evidence>
<dbReference type="GO" id="GO:0003729">
    <property type="term" value="F:mRNA binding"/>
    <property type="evidence" value="ECO:0007669"/>
    <property type="project" value="TreeGrafter"/>
</dbReference>
<keyword evidence="5" id="KW-0479">Metal-binding</keyword>
<feature type="compositionally biased region" description="Gly residues" evidence="7">
    <location>
        <begin position="418"/>
        <end position="428"/>
    </location>
</feature>
<evidence type="ECO:0000256" key="6">
    <source>
        <dbReference type="ARBA" id="ARBA00022842"/>
    </source>
</evidence>
<evidence type="ECO:0000313" key="10">
    <source>
        <dbReference type="WBParaSite" id="maker-unitig_19447-snap-gene-0.2-mRNA-1"/>
    </source>
</evidence>